<evidence type="ECO:0000313" key="2">
    <source>
        <dbReference type="EMBL" id="KHN93726.1"/>
    </source>
</evidence>
<accession>A0A0B2WD25</accession>
<gene>
    <name evidence="2" type="ORF">MAM_08418</name>
</gene>
<feature type="compositionally biased region" description="Polar residues" evidence="1">
    <location>
        <begin position="129"/>
        <end position="138"/>
    </location>
</feature>
<organism evidence="2 3">
    <name type="scientific">Metarhizium album (strain ARSEF 1941)</name>
    <dbReference type="NCBI Taxonomy" id="1081103"/>
    <lineage>
        <taxon>Eukaryota</taxon>
        <taxon>Fungi</taxon>
        <taxon>Dikarya</taxon>
        <taxon>Ascomycota</taxon>
        <taxon>Pezizomycotina</taxon>
        <taxon>Sordariomycetes</taxon>
        <taxon>Hypocreomycetidae</taxon>
        <taxon>Hypocreales</taxon>
        <taxon>Clavicipitaceae</taxon>
        <taxon>Metarhizium</taxon>
    </lineage>
</organism>
<sequence>MASANSAISSDPKPQGSRFAASASKARTEARTADGRLSLAAELSIDPEDMVNYRGRVRSSKPLNVEALFGGKIDVDKIAVHVGRPRGAPASEAVTKVASISSASSSNDDDPPRRPAPVPSLPLGKFPSRRNTASSLHSEPQVLIRDEHDTFRYYAPIPPPVGHWLPELVKYQNETHSHMMARIAGVDVLYSQLHLMSNTERYEWERRFMGYFRWTPWSRRSGLSLVQWVKDRGYDSTWTPEAKAMFAKVSQSGFPHPRYYPKVITVFDEFTRRMQDMLIGVGIYNLAFAKIRPDYYIVVPIGHSRLVYWDGDFSPLERSFIAVWYPYSFISLTALPGDSDRDTFERELFRLGTVLKRLYVDRVPCWREAFNRLQAM</sequence>
<name>A0A0B2WD25_METAS</name>
<protein>
    <submittedName>
        <fullName evidence="2">Uncharacterized protein</fullName>
    </submittedName>
</protein>
<dbReference type="AlphaFoldDB" id="A0A0B2WD25"/>
<dbReference type="RefSeq" id="XP_040674792.1">
    <property type="nucleotide sequence ID" value="XM_040827216.1"/>
</dbReference>
<dbReference type="EMBL" id="AZHE01000057">
    <property type="protein sequence ID" value="KHN93726.1"/>
    <property type="molecule type" value="Genomic_DNA"/>
</dbReference>
<dbReference type="HOGENOM" id="CLU_735834_0_0_1"/>
<reference evidence="2 3" key="1">
    <citation type="journal article" date="2014" name="Proc. Natl. Acad. Sci. U.S.A.">
        <title>Trajectory and genomic determinants of fungal-pathogen speciation and host adaptation.</title>
        <authorList>
            <person name="Hu X."/>
            <person name="Xiao G."/>
            <person name="Zheng P."/>
            <person name="Shang Y."/>
            <person name="Su Y."/>
            <person name="Zhang X."/>
            <person name="Liu X."/>
            <person name="Zhan S."/>
            <person name="St Leger R.J."/>
            <person name="Wang C."/>
        </authorList>
    </citation>
    <scope>NUCLEOTIDE SEQUENCE [LARGE SCALE GENOMIC DNA]</scope>
    <source>
        <strain evidence="2 3">ARSEF 1941</strain>
    </source>
</reference>
<dbReference type="OrthoDB" id="4938287at2759"/>
<feature type="compositionally biased region" description="Low complexity" evidence="1">
    <location>
        <begin position="97"/>
        <end position="106"/>
    </location>
</feature>
<dbReference type="GeneID" id="63742873"/>
<proteinExistence type="predicted"/>
<evidence type="ECO:0000256" key="1">
    <source>
        <dbReference type="SAM" id="MobiDB-lite"/>
    </source>
</evidence>
<dbReference type="Proteomes" id="UP000030816">
    <property type="component" value="Unassembled WGS sequence"/>
</dbReference>
<keyword evidence="3" id="KW-1185">Reference proteome</keyword>
<comment type="caution">
    <text evidence="2">The sequence shown here is derived from an EMBL/GenBank/DDBJ whole genome shotgun (WGS) entry which is preliminary data.</text>
</comment>
<feature type="region of interest" description="Disordered" evidence="1">
    <location>
        <begin position="1"/>
        <end position="35"/>
    </location>
</feature>
<feature type="region of interest" description="Disordered" evidence="1">
    <location>
        <begin position="86"/>
        <end position="140"/>
    </location>
</feature>
<evidence type="ECO:0000313" key="3">
    <source>
        <dbReference type="Proteomes" id="UP000030816"/>
    </source>
</evidence>